<feature type="region of interest" description="Disordered" evidence="1">
    <location>
        <begin position="266"/>
        <end position="307"/>
    </location>
</feature>
<dbReference type="Proteomes" id="UP000054477">
    <property type="component" value="Unassembled WGS sequence"/>
</dbReference>
<reference evidence="3 4" key="1">
    <citation type="submission" date="2014-04" db="EMBL/GenBank/DDBJ databases">
        <authorList>
            <consortium name="DOE Joint Genome Institute"/>
            <person name="Kuo A."/>
            <person name="Kohler A."/>
            <person name="Nagy L.G."/>
            <person name="Floudas D."/>
            <person name="Copeland A."/>
            <person name="Barry K.W."/>
            <person name="Cichocki N."/>
            <person name="Veneault-Fourrey C."/>
            <person name="LaButti K."/>
            <person name="Lindquist E.A."/>
            <person name="Lipzen A."/>
            <person name="Lundell T."/>
            <person name="Morin E."/>
            <person name="Murat C."/>
            <person name="Sun H."/>
            <person name="Tunlid A."/>
            <person name="Henrissat B."/>
            <person name="Grigoriev I.V."/>
            <person name="Hibbett D.S."/>
            <person name="Martin F."/>
            <person name="Nordberg H.P."/>
            <person name="Cantor M.N."/>
            <person name="Hua S.X."/>
        </authorList>
    </citation>
    <scope>NUCLEOTIDE SEQUENCE [LARGE SCALE GENOMIC DNA]</scope>
    <source>
        <strain evidence="3 4">LaAM-08-1</strain>
    </source>
</reference>
<keyword evidence="4" id="KW-1185">Reference proteome</keyword>
<keyword evidence="2" id="KW-0472">Membrane</keyword>
<name>A0A0C9XCA0_9AGAR</name>
<evidence type="ECO:0000313" key="4">
    <source>
        <dbReference type="Proteomes" id="UP000054477"/>
    </source>
</evidence>
<feature type="transmembrane region" description="Helical" evidence="2">
    <location>
        <begin position="6"/>
        <end position="29"/>
    </location>
</feature>
<accession>A0A0C9XCA0</accession>
<gene>
    <name evidence="3" type="ORF">K443DRAFT_303445</name>
</gene>
<keyword evidence="2" id="KW-0812">Transmembrane</keyword>
<reference evidence="4" key="2">
    <citation type="submission" date="2015-01" db="EMBL/GenBank/DDBJ databases">
        <title>Evolutionary Origins and Diversification of the Mycorrhizal Mutualists.</title>
        <authorList>
            <consortium name="DOE Joint Genome Institute"/>
            <consortium name="Mycorrhizal Genomics Consortium"/>
            <person name="Kohler A."/>
            <person name="Kuo A."/>
            <person name="Nagy L.G."/>
            <person name="Floudas D."/>
            <person name="Copeland A."/>
            <person name="Barry K.W."/>
            <person name="Cichocki N."/>
            <person name="Veneault-Fourrey C."/>
            <person name="LaButti K."/>
            <person name="Lindquist E.A."/>
            <person name="Lipzen A."/>
            <person name="Lundell T."/>
            <person name="Morin E."/>
            <person name="Murat C."/>
            <person name="Riley R."/>
            <person name="Ohm R."/>
            <person name="Sun H."/>
            <person name="Tunlid A."/>
            <person name="Henrissat B."/>
            <person name="Grigoriev I.V."/>
            <person name="Hibbett D.S."/>
            <person name="Martin F."/>
        </authorList>
    </citation>
    <scope>NUCLEOTIDE SEQUENCE [LARGE SCALE GENOMIC DNA]</scope>
    <source>
        <strain evidence="4">LaAM-08-1</strain>
    </source>
</reference>
<evidence type="ECO:0000256" key="1">
    <source>
        <dbReference type="SAM" id="MobiDB-lite"/>
    </source>
</evidence>
<feature type="compositionally biased region" description="Polar residues" evidence="1">
    <location>
        <begin position="202"/>
        <end position="213"/>
    </location>
</feature>
<keyword evidence="2" id="KW-1133">Transmembrane helix</keyword>
<evidence type="ECO:0000313" key="3">
    <source>
        <dbReference type="EMBL" id="KIK09880.1"/>
    </source>
</evidence>
<dbReference type="AlphaFoldDB" id="A0A0C9XCA0"/>
<proteinExistence type="predicted"/>
<dbReference type="EMBL" id="KN838537">
    <property type="protein sequence ID" value="KIK09880.1"/>
    <property type="molecule type" value="Genomic_DNA"/>
</dbReference>
<organism evidence="3 4">
    <name type="scientific">Laccaria amethystina LaAM-08-1</name>
    <dbReference type="NCBI Taxonomy" id="1095629"/>
    <lineage>
        <taxon>Eukaryota</taxon>
        <taxon>Fungi</taxon>
        <taxon>Dikarya</taxon>
        <taxon>Basidiomycota</taxon>
        <taxon>Agaricomycotina</taxon>
        <taxon>Agaricomycetes</taxon>
        <taxon>Agaricomycetidae</taxon>
        <taxon>Agaricales</taxon>
        <taxon>Agaricineae</taxon>
        <taxon>Hydnangiaceae</taxon>
        <taxon>Laccaria</taxon>
    </lineage>
</organism>
<protein>
    <submittedName>
        <fullName evidence="3">Uncharacterized protein</fullName>
    </submittedName>
</protein>
<feature type="region of interest" description="Disordered" evidence="1">
    <location>
        <begin position="202"/>
        <end position="250"/>
    </location>
</feature>
<dbReference type="HOGENOM" id="CLU_906328_0_0_1"/>
<sequence>MRITQPILIGVVSGVAAANCIFAVAWCIFKGRRNRAKRQRQLLQLAGRPSALKQPSSKAPPNVGEIQTSDRYMQGMHTINQYKRTTINRARKSHAILSQETSQFTHPTVPPGLPLASGSIVDPSNMCGASTFSDNASVYSSASAPPEFHEALSDTQILGFNLKFDTSDVGHLGSTRAWSDRASRAPHIREGLISEASVYRTASNTPSTEQHFMSQARVEMPTRSIPQRSEPPRRMISADQQSPNCLNPIFSPPHLVTEFDSHRRLASDQQLRVLNSSPPLPSPHSPPQYAAVSPSQPSRPPASLCFP</sequence>
<evidence type="ECO:0000256" key="2">
    <source>
        <dbReference type="SAM" id="Phobius"/>
    </source>
</evidence>